<accession>A0AA95K8F2</accession>
<evidence type="ECO:0000256" key="1">
    <source>
        <dbReference type="ARBA" id="ARBA00001933"/>
    </source>
</evidence>
<dbReference type="RefSeq" id="WP_280626781.1">
    <property type="nucleotide sequence ID" value="NZ_CP123507.1"/>
</dbReference>
<protein>
    <submittedName>
        <fullName evidence="7">Pyridoxal-dependent decarboxylase</fullName>
    </submittedName>
</protein>
<evidence type="ECO:0000256" key="3">
    <source>
        <dbReference type="ARBA" id="ARBA00022793"/>
    </source>
</evidence>
<evidence type="ECO:0000313" key="7">
    <source>
        <dbReference type="EMBL" id="WGM03547.1"/>
    </source>
</evidence>
<comment type="similarity">
    <text evidence="2 6">Belongs to the group II decarboxylase family.</text>
</comment>
<dbReference type="GO" id="GO:0019752">
    <property type="term" value="P:carboxylic acid metabolic process"/>
    <property type="evidence" value="ECO:0007669"/>
    <property type="project" value="InterPro"/>
</dbReference>
<name>A0AA95K8F2_9GAMM</name>
<dbReference type="InterPro" id="IPR051151">
    <property type="entry name" value="Group_II_Decarboxylase"/>
</dbReference>
<dbReference type="InterPro" id="IPR002129">
    <property type="entry name" value="PyrdxlP-dep_de-COase"/>
</dbReference>
<organism evidence="7 8">
    <name type="scientific">Arsenophonus nasoniae</name>
    <name type="common">son-killer infecting Nasonia vitripennis</name>
    <dbReference type="NCBI Taxonomy" id="638"/>
    <lineage>
        <taxon>Bacteria</taxon>
        <taxon>Pseudomonadati</taxon>
        <taxon>Pseudomonadota</taxon>
        <taxon>Gammaproteobacteria</taxon>
        <taxon>Enterobacterales</taxon>
        <taxon>Morganellaceae</taxon>
        <taxon>Arsenophonus</taxon>
    </lineage>
</organism>
<dbReference type="SUPFAM" id="SSF53383">
    <property type="entry name" value="PLP-dependent transferases"/>
    <property type="match status" value="1"/>
</dbReference>
<keyword evidence="5 6" id="KW-0456">Lyase</keyword>
<keyword evidence="7" id="KW-0614">Plasmid</keyword>
<comment type="cofactor">
    <cofactor evidence="1 6">
        <name>pyridoxal 5'-phosphate</name>
        <dbReference type="ChEBI" id="CHEBI:597326"/>
    </cofactor>
</comment>
<dbReference type="Proteomes" id="UP001177595">
    <property type="component" value="Plasmid paPv3"/>
</dbReference>
<dbReference type="InterPro" id="IPR015424">
    <property type="entry name" value="PyrdxlP-dep_Trfase"/>
</dbReference>
<evidence type="ECO:0000256" key="6">
    <source>
        <dbReference type="RuleBase" id="RU000382"/>
    </source>
</evidence>
<dbReference type="InterPro" id="IPR015421">
    <property type="entry name" value="PyrdxlP-dep_Trfase_major"/>
</dbReference>
<dbReference type="PANTHER" id="PTHR46101:SF18">
    <property type="entry name" value="HISTIDINE DECARBOXYLASE"/>
    <property type="match status" value="1"/>
</dbReference>
<gene>
    <name evidence="7" type="ORF">QE210_19245</name>
</gene>
<dbReference type="PANTHER" id="PTHR46101">
    <property type="match status" value="1"/>
</dbReference>
<dbReference type="GO" id="GO:0030170">
    <property type="term" value="F:pyridoxal phosphate binding"/>
    <property type="evidence" value="ECO:0007669"/>
    <property type="project" value="InterPro"/>
</dbReference>
<dbReference type="Gene3D" id="3.40.640.10">
    <property type="entry name" value="Type I PLP-dependent aspartate aminotransferase-like (Major domain)"/>
    <property type="match status" value="1"/>
</dbReference>
<evidence type="ECO:0000256" key="4">
    <source>
        <dbReference type="ARBA" id="ARBA00022898"/>
    </source>
</evidence>
<dbReference type="EMBL" id="CP123507">
    <property type="protein sequence ID" value="WGM03547.1"/>
    <property type="molecule type" value="Genomic_DNA"/>
</dbReference>
<evidence type="ECO:0000256" key="2">
    <source>
        <dbReference type="ARBA" id="ARBA00009533"/>
    </source>
</evidence>
<dbReference type="Pfam" id="PF00282">
    <property type="entry name" value="Pyridoxal_deC"/>
    <property type="match status" value="1"/>
</dbReference>
<keyword evidence="3" id="KW-0210">Decarboxylase</keyword>
<proteinExistence type="inferred from homology"/>
<geneLocation type="plasmid" evidence="7 8">
    <name>paPv3</name>
</geneLocation>
<dbReference type="AlphaFoldDB" id="A0AA95K8F2"/>
<dbReference type="GO" id="GO:0016831">
    <property type="term" value="F:carboxy-lyase activity"/>
    <property type="evidence" value="ECO:0007669"/>
    <property type="project" value="UniProtKB-KW"/>
</dbReference>
<evidence type="ECO:0000256" key="5">
    <source>
        <dbReference type="ARBA" id="ARBA00023239"/>
    </source>
</evidence>
<keyword evidence="4 6" id="KW-0663">Pyridoxal phosphate</keyword>
<reference evidence="7" key="1">
    <citation type="submission" date="2023-04" db="EMBL/GenBank/DDBJ databases">
        <title>Genome dynamics across the evolutionary transition to endosymbiosis.</title>
        <authorList>
            <person name="Siozios S."/>
            <person name="Nadal-Jimenez P."/>
            <person name="Azagi T."/>
            <person name="Sprong H."/>
            <person name="Frost C.L."/>
            <person name="Parratt S.R."/>
            <person name="Taylor G."/>
            <person name="Brettell L."/>
            <person name="Lew K.C."/>
            <person name="Croft L."/>
            <person name="King K.C."/>
            <person name="Brockhurst M.A."/>
            <person name="Hypsa V."/>
            <person name="Novakova E."/>
            <person name="Darby A.C."/>
            <person name="Hurst G.D.D."/>
        </authorList>
    </citation>
    <scope>NUCLEOTIDE SEQUENCE</scope>
    <source>
        <strain evidence="7">APv</strain>
        <plasmid evidence="7">paPv3</plasmid>
    </source>
</reference>
<sequence length="296" mass="33804">MIDEYKIKDRILLESVQSKMDNIYASALGRQKLSLGYPLNQKFDYTAIAPFLNLHLNNVGDPYASSSTLLNTHELEQETLDYFAKFWHATPRTPLIPDSFWGYVLVMGATEGNMYALWSACEYFQVRHGESSRHPILYFSPETHYSIEKCAKIVGIETFQKMGNQYYPGQCPITEDGHWPNDVPVDKHGAIDPESLSTLVNFFTANGYPSIIVLNLGTTFRGAFDDPQIVWQNLSQLFDRDSYHRQTNRLGNKDLWIHIDGALGAAYLPYLEIAFENVVAQTRSDSYRLFIQYLSG</sequence>
<evidence type="ECO:0000313" key="8">
    <source>
        <dbReference type="Proteomes" id="UP001177595"/>
    </source>
</evidence>